<keyword evidence="1" id="KW-0812">Transmembrane</keyword>
<dbReference type="AlphaFoldDB" id="A0A533IA08"/>
<name>A0A533IA08_PARDE</name>
<accession>A0A533IA08</accession>
<comment type="caution">
    <text evidence="2">The sequence shown here is derived from an EMBL/GenBank/DDBJ whole genome shotgun (WGS) entry which is preliminary data.</text>
</comment>
<gene>
    <name evidence="2" type="ORF">DI616_06515</name>
</gene>
<dbReference type="Proteomes" id="UP000315344">
    <property type="component" value="Unassembled WGS sequence"/>
</dbReference>
<keyword evidence="1" id="KW-1133">Transmembrane helix</keyword>
<feature type="transmembrane region" description="Helical" evidence="1">
    <location>
        <begin position="33"/>
        <end position="55"/>
    </location>
</feature>
<evidence type="ECO:0000313" key="2">
    <source>
        <dbReference type="EMBL" id="TKW67304.1"/>
    </source>
</evidence>
<sequence>MLVLFLAPLGAVAGWFVIDQLGRPGLKGLLCDIGIAAVTLIAVFSAVFAVLAAPVAIFGPVVLLLTLLSPANAAILIIGGAVLLAYARLTVVKEPRPATSPRA</sequence>
<evidence type="ECO:0000313" key="3">
    <source>
        <dbReference type="Proteomes" id="UP000315344"/>
    </source>
</evidence>
<organism evidence="2 3">
    <name type="scientific">Paracoccus denitrificans</name>
    <dbReference type="NCBI Taxonomy" id="266"/>
    <lineage>
        <taxon>Bacteria</taxon>
        <taxon>Pseudomonadati</taxon>
        <taxon>Pseudomonadota</taxon>
        <taxon>Alphaproteobacteria</taxon>
        <taxon>Rhodobacterales</taxon>
        <taxon>Paracoccaceae</taxon>
        <taxon>Paracoccus</taxon>
    </lineage>
</organism>
<feature type="transmembrane region" description="Helical" evidence="1">
    <location>
        <begin position="62"/>
        <end position="87"/>
    </location>
</feature>
<dbReference type="EMBL" id="VAFL01000004">
    <property type="protein sequence ID" value="TKW67304.1"/>
    <property type="molecule type" value="Genomic_DNA"/>
</dbReference>
<protein>
    <submittedName>
        <fullName evidence="2">Uncharacterized protein</fullName>
    </submittedName>
</protein>
<evidence type="ECO:0000256" key="1">
    <source>
        <dbReference type="SAM" id="Phobius"/>
    </source>
</evidence>
<proteinExistence type="predicted"/>
<reference evidence="2 3" key="1">
    <citation type="journal article" date="2017" name="Nat. Commun.">
        <title>In situ click chemistry generation of cyclooxygenase-2 inhibitors.</title>
        <authorList>
            <person name="Bhardwaj A."/>
            <person name="Kaur J."/>
            <person name="Wuest M."/>
            <person name="Wuest F."/>
        </authorList>
    </citation>
    <scope>NUCLEOTIDE SEQUENCE [LARGE SCALE GENOMIC DNA]</scope>
    <source>
        <strain evidence="2">S2_012_000_R3_94</strain>
    </source>
</reference>
<keyword evidence="1" id="KW-0472">Membrane</keyword>